<evidence type="ECO:0000256" key="3">
    <source>
        <dbReference type="ARBA" id="ARBA00023054"/>
    </source>
</evidence>
<evidence type="ECO:0000256" key="5">
    <source>
        <dbReference type="SAM" id="MobiDB-lite"/>
    </source>
</evidence>
<reference evidence="6 7" key="1">
    <citation type="submission" date="2017-08" db="EMBL/GenBank/DDBJ databases">
        <title>Harnessing the power of phylogenomics to disentangle the directionality and signatures of interkingdom host jumping in the parasitic fungal genus Tolypocladium.</title>
        <authorList>
            <person name="Quandt C.A."/>
            <person name="Patterson W."/>
            <person name="Spatafora J.W."/>
        </authorList>
    </citation>
    <scope>NUCLEOTIDE SEQUENCE [LARGE SCALE GENOMIC DNA]</scope>
    <source>
        <strain evidence="6 7">CBS 113982</strain>
    </source>
</reference>
<evidence type="ECO:0000256" key="4">
    <source>
        <dbReference type="SAM" id="Coils"/>
    </source>
</evidence>
<dbReference type="GO" id="GO:0000323">
    <property type="term" value="C:lytic vacuole"/>
    <property type="evidence" value="ECO:0007669"/>
    <property type="project" value="TreeGrafter"/>
</dbReference>
<accession>A0A2K3QDG1</accession>
<feature type="coiled-coil region" evidence="4">
    <location>
        <begin position="288"/>
        <end position="357"/>
    </location>
</feature>
<comment type="similarity">
    <text evidence="1">Belongs to the ATG14 family.</text>
</comment>
<gene>
    <name evidence="6" type="ORF">TCAP_04498</name>
</gene>
<feature type="compositionally biased region" description="Basic and acidic residues" evidence="5">
    <location>
        <begin position="68"/>
        <end position="77"/>
    </location>
</feature>
<dbReference type="STRING" id="45235.A0A2K3QDG1"/>
<keyword evidence="7" id="KW-1185">Reference proteome</keyword>
<dbReference type="PANTHER" id="PTHR15157:SF5">
    <property type="entry name" value="UV RADIATION RESISTANCE-ASSOCIATED GENE PROTEIN"/>
    <property type="match status" value="1"/>
</dbReference>
<feature type="region of interest" description="Disordered" evidence="5">
    <location>
        <begin position="62"/>
        <end position="98"/>
    </location>
</feature>
<feature type="non-terminal residue" evidence="6">
    <location>
        <position position="531"/>
    </location>
</feature>
<dbReference type="OrthoDB" id="72772at2759"/>
<dbReference type="Pfam" id="PF10186">
    <property type="entry name" value="ATG14"/>
    <property type="match status" value="1"/>
</dbReference>
<evidence type="ECO:0000313" key="7">
    <source>
        <dbReference type="Proteomes" id="UP000236621"/>
    </source>
</evidence>
<dbReference type="GO" id="GO:0032991">
    <property type="term" value="C:protein-containing complex"/>
    <property type="evidence" value="ECO:0007669"/>
    <property type="project" value="UniProtKB-ARBA"/>
</dbReference>
<protein>
    <recommendedName>
        <fullName evidence="2">Autophagy-related protein 14</fullName>
    </recommendedName>
</protein>
<feature type="compositionally biased region" description="Polar residues" evidence="5">
    <location>
        <begin position="87"/>
        <end position="98"/>
    </location>
</feature>
<evidence type="ECO:0000313" key="6">
    <source>
        <dbReference type="EMBL" id="PNY25562.1"/>
    </source>
</evidence>
<dbReference type="GO" id="GO:0035493">
    <property type="term" value="P:SNARE complex assembly"/>
    <property type="evidence" value="ECO:0007669"/>
    <property type="project" value="TreeGrafter"/>
</dbReference>
<dbReference type="PANTHER" id="PTHR15157">
    <property type="entry name" value="UV RADIATION RESISTANCE-ASSOCIATED GENE PROTEIN"/>
    <property type="match status" value="1"/>
</dbReference>
<dbReference type="Proteomes" id="UP000236621">
    <property type="component" value="Unassembled WGS sequence"/>
</dbReference>
<dbReference type="AlphaFoldDB" id="A0A2K3QDG1"/>
<proteinExistence type="inferred from homology"/>
<dbReference type="GO" id="GO:0000149">
    <property type="term" value="F:SNARE binding"/>
    <property type="evidence" value="ECO:0007669"/>
    <property type="project" value="TreeGrafter"/>
</dbReference>
<sequence length="531" mass="59138">MSSLAEPRRPRLLAQNRKLRHLKGLSLRGLSFAPTHLRTADDAELTRGPGTLGAVREAPLLHASRSSDGLRQDGLRADKRRPKQQPRRTSLSLAHATPTSRQKKLEALADGSVGDVFFSLHVGGDAEPVYVSEVRQRSANFDFRFFDLASSGAAVARSCSMTVRVWSRRSNQTTWVFFLEELVDLRQLNFIGSLMDRRFPPNALIFHLEDGVYSLDFPAKAADPKQGPAIATSSYSALMKLANLESSIQDAMDTQRKIMSEINTMLEQRPPNAVGAAEEEVALAEMYVAAQRRANRAAEKRRDELRESLRSRRAAIAEGEEVQAAAEGHVASNRERLEASRELAERTEQQMRGQRRRICSELSDMFPITPMPNAPPLSFQICGLPLPNSTYDAATARSIDEDGLSAALGLAALLTRNLQFYLSHPLPYPLYPHGSRSVVRDDISQLPDKPPPRREFPLHLPRGGSTMGHWRFEYGWFLLNKDIEALCASQGLKVVDIRHSLPNLKYLLYVCSAGTDQVPERKKGGVRGLWA</sequence>
<dbReference type="GO" id="GO:0005768">
    <property type="term" value="C:endosome"/>
    <property type="evidence" value="ECO:0007669"/>
    <property type="project" value="TreeGrafter"/>
</dbReference>
<evidence type="ECO:0000256" key="2">
    <source>
        <dbReference type="ARBA" id="ARBA00013807"/>
    </source>
</evidence>
<organism evidence="6 7">
    <name type="scientific">Tolypocladium capitatum</name>
    <dbReference type="NCBI Taxonomy" id="45235"/>
    <lineage>
        <taxon>Eukaryota</taxon>
        <taxon>Fungi</taxon>
        <taxon>Dikarya</taxon>
        <taxon>Ascomycota</taxon>
        <taxon>Pezizomycotina</taxon>
        <taxon>Sordariomycetes</taxon>
        <taxon>Hypocreomycetidae</taxon>
        <taxon>Hypocreales</taxon>
        <taxon>Ophiocordycipitaceae</taxon>
        <taxon>Tolypocladium</taxon>
    </lineage>
</organism>
<dbReference type="EMBL" id="NRSZ01000717">
    <property type="protein sequence ID" value="PNY25562.1"/>
    <property type="molecule type" value="Genomic_DNA"/>
</dbReference>
<keyword evidence="3 4" id="KW-0175">Coiled coil</keyword>
<evidence type="ECO:0000256" key="1">
    <source>
        <dbReference type="ARBA" id="ARBA00009574"/>
    </source>
</evidence>
<dbReference type="InterPro" id="IPR018791">
    <property type="entry name" value="UV_resistance/autophagy_Atg14"/>
</dbReference>
<comment type="caution">
    <text evidence="6">The sequence shown here is derived from an EMBL/GenBank/DDBJ whole genome shotgun (WGS) entry which is preliminary data.</text>
</comment>
<name>A0A2K3QDG1_9HYPO</name>